<feature type="region of interest" description="Disordered" evidence="1">
    <location>
        <begin position="160"/>
        <end position="179"/>
    </location>
</feature>
<protein>
    <recommendedName>
        <fullName evidence="4">Retrotransposon gag domain-containing protein</fullName>
    </recommendedName>
</protein>
<feature type="region of interest" description="Disordered" evidence="1">
    <location>
        <begin position="268"/>
        <end position="291"/>
    </location>
</feature>
<accession>A0A438I0B3</accession>
<evidence type="ECO:0008006" key="4">
    <source>
        <dbReference type="Google" id="ProtNLM"/>
    </source>
</evidence>
<dbReference type="Proteomes" id="UP000288805">
    <property type="component" value="Unassembled WGS sequence"/>
</dbReference>
<feature type="compositionally biased region" description="Basic and acidic residues" evidence="1">
    <location>
        <begin position="275"/>
        <end position="284"/>
    </location>
</feature>
<reference evidence="2 3" key="1">
    <citation type="journal article" date="2018" name="PLoS Genet.">
        <title>Population sequencing reveals clonal diversity and ancestral inbreeding in the grapevine cultivar Chardonnay.</title>
        <authorList>
            <person name="Roach M.J."/>
            <person name="Johnson D.L."/>
            <person name="Bohlmann J."/>
            <person name="van Vuuren H.J."/>
            <person name="Jones S.J."/>
            <person name="Pretorius I.S."/>
            <person name="Schmidt S.A."/>
            <person name="Borneman A.R."/>
        </authorList>
    </citation>
    <scope>NUCLEOTIDE SEQUENCE [LARGE SCALE GENOMIC DNA]</scope>
    <source>
        <strain evidence="3">cv. Chardonnay</strain>
        <tissue evidence="2">Leaf</tissue>
    </source>
</reference>
<evidence type="ECO:0000256" key="1">
    <source>
        <dbReference type="SAM" id="MobiDB-lite"/>
    </source>
</evidence>
<dbReference type="AlphaFoldDB" id="A0A438I0B3"/>
<dbReference type="PANTHER" id="PTHR32108:SF9">
    <property type="entry name" value="REVERSE TRANSCRIPTASE RNASE H-LIKE DOMAIN-CONTAINING PROTEIN"/>
    <property type="match status" value="1"/>
</dbReference>
<name>A0A438I0B3_VITVI</name>
<gene>
    <name evidence="2" type="ORF">CK203_042004</name>
</gene>
<organism evidence="2 3">
    <name type="scientific">Vitis vinifera</name>
    <name type="common">Grape</name>
    <dbReference type="NCBI Taxonomy" id="29760"/>
    <lineage>
        <taxon>Eukaryota</taxon>
        <taxon>Viridiplantae</taxon>
        <taxon>Streptophyta</taxon>
        <taxon>Embryophyta</taxon>
        <taxon>Tracheophyta</taxon>
        <taxon>Spermatophyta</taxon>
        <taxon>Magnoliopsida</taxon>
        <taxon>eudicotyledons</taxon>
        <taxon>Gunneridae</taxon>
        <taxon>Pentapetalae</taxon>
        <taxon>rosids</taxon>
        <taxon>Vitales</taxon>
        <taxon>Vitaceae</taxon>
        <taxon>Viteae</taxon>
        <taxon>Vitis</taxon>
    </lineage>
</organism>
<sequence>MARGLWFESSHSDSNGKKPLGKQRPGDVGAISSAGHRETSCFIFCHSAAIYVAQFAARPMTSYPKPKAQQTSTPFSLRTQKQFSQLGMPLSQALWKLTKVRLLTALTPKPLPRPVLPQLRMDLHCTYHQGPGHETDHCNALRHAIQDLIDRGVVHLGQSSVTTNPLPTHTTHAVPPPTDSMHSIDFVELDDHIHMLSWDESELEPIVSDEIYEIGRVSLDPRMSTPFRLVPEATLVQTTIVEPSIFPHYSVRTPFFFILDVDEPPATAIPLEGTSSHEERRIDSSLEPDQSQDYHTPKGLIHMVTAGRATCIVFSYDDLPPEGSDHTLRLYIFISCSSRRVPSILLDNGSALNVCPLATTIAIGYAPFDFGPSTQTVRAYDNTRKKVMGTLEIELLIGPATFITVFQVLRIPTSFNLLLGRPWNHKAGAIPSSLHQKVKFIHNGQVVTVQSVGDMFISYNPVFQISHSDDELLPTGFTFNEEQILEMEDFFRDFVVMSFN</sequence>
<evidence type="ECO:0000313" key="2">
    <source>
        <dbReference type="EMBL" id="RVW90145.1"/>
    </source>
</evidence>
<proteinExistence type="predicted"/>
<dbReference type="EMBL" id="QGNW01000157">
    <property type="protein sequence ID" value="RVW90145.1"/>
    <property type="molecule type" value="Genomic_DNA"/>
</dbReference>
<dbReference type="PANTHER" id="PTHR32108">
    <property type="entry name" value="DNA-DIRECTED RNA POLYMERASE SUBUNIT ALPHA"/>
    <property type="match status" value="1"/>
</dbReference>
<feature type="region of interest" description="Disordered" evidence="1">
    <location>
        <begin position="1"/>
        <end position="31"/>
    </location>
</feature>
<comment type="caution">
    <text evidence="2">The sequence shown here is derived from an EMBL/GenBank/DDBJ whole genome shotgun (WGS) entry which is preliminary data.</text>
</comment>
<evidence type="ECO:0000313" key="3">
    <source>
        <dbReference type="Proteomes" id="UP000288805"/>
    </source>
</evidence>